<reference evidence="1" key="1">
    <citation type="submission" date="2022-10" db="EMBL/GenBank/DDBJ databases">
        <authorList>
            <person name="Hyden B.L."/>
            <person name="Feng K."/>
            <person name="Yates T."/>
            <person name="Jawdy S."/>
            <person name="Smart L.B."/>
            <person name="Muchero W."/>
        </authorList>
    </citation>
    <scope>NUCLEOTIDE SEQUENCE</scope>
    <source>
        <tissue evidence="1">Shoot tip</tissue>
    </source>
</reference>
<dbReference type="Proteomes" id="UP001141253">
    <property type="component" value="Chromosome 14"/>
</dbReference>
<comment type="caution">
    <text evidence="1">The sequence shown here is derived from an EMBL/GenBank/DDBJ whole genome shotgun (WGS) entry which is preliminary data.</text>
</comment>
<evidence type="ECO:0000313" key="2">
    <source>
        <dbReference type="Proteomes" id="UP001141253"/>
    </source>
</evidence>
<protein>
    <submittedName>
        <fullName evidence="1">Uncharacterized protein</fullName>
    </submittedName>
</protein>
<feature type="non-terminal residue" evidence="1">
    <location>
        <position position="33"/>
    </location>
</feature>
<keyword evidence="2" id="KW-1185">Reference proteome</keyword>
<dbReference type="EMBL" id="JAPFFI010000022">
    <property type="protein sequence ID" value="KAJ6328283.1"/>
    <property type="molecule type" value="Genomic_DNA"/>
</dbReference>
<evidence type="ECO:0000313" key="1">
    <source>
        <dbReference type="EMBL" id="KAJ6328283.1"/>
    </source>
</evidence>
<organism evidence="1 2">
    <name type="scientific">Salix suchowensis</name>
    <dbReference type="NCBI Taxonomy" id="1278906"/>
    <lineage>
        <taxon>Eukaryota</taxon>
        <taxon>Viridiplantae</taxon>
        <taxon>Streptophyta</taxon>
        <taxon>Embryophyta</taxon>
        <taxon>Tracheophyta</taxon>
        <taxon>Spermatophyta</taxon>
        <taxon>Magnoliopsida</taxon>
        <taxon>eudicotyledons</taxon>
        <taxon>Gunneridae</taxon>
        <taxon>Pentapetalae</taxon>
        <taxon>rosids</taxon>
        <taxon>fabids</taxon>
        <taxon>Malpighiales</taxon>
        <taxon>Salicaceae</taxon>
        <taxon>Saliceae</taxon>
        <taxon>Salix</taxon>
    </lineage>
</organism>
<accession>A0ABQ9A700</accession>
<sequence>MSSEDFTVKNPLFRKLKANGNTSKRTVSSFAST</sequence>
<gene>
    <name evidence="1" type="ORF">OIU77_010054</name>
</gene>
<proteinExistence type="predicted"/>
<name>A0ABQ9A700_9ROSI</name>
<reference evidence="1" key="2">
    <citation type="journal article" date="2023" name="Int. J. Mol. Sci.">
        <title>De Novo Assembly and Annotation of 11 Diverse Shrub Willow (Salix) Genomes Reveals Novel Gene Organization in Sex-Linked Regions.</title>
        <authorList>
            <person name="Hyden B."/>
            <person name="Feng K."/>
            <person name="Yates T.B."/>
            <person name="Jawdy S."/>
            <person name="Cereghino C."/>
            <person name="Smart L.B."/>
            <person name="Muchero W."/>
        </authorList>
    </citation>
    <scope>NUCLEOTIDE SEQUENCE</scope>
    <source>
        <tissue evidence="1">Shoot tip</tissue>
    </source>
</reference>